<dbReference type="InterPro" id="IPR000286">
    <property type="entry name" value="HDACs"/>
</dbReference>
<comment type="similarity">
    <text evidence="2">Belongs to the histone deacetylase family. HD type 2 subfamily.</text>
</comment>
<protein>
    <recommendedName>
        <fullName evidence="3">histone deacetylase</fullName>
        <ecNumber evidence="3">3.5.1.98</ecNumber>
    </recommendedName>
</protein>
<dbReference type="InterPro" id="IPR023696">
    <property type="entry name" value="Ureohydrolase_dom_sf"/>
</dbReference>
<dbReference type="InterPro" id="IPR023801">
    <property type="entry name" value="His_deacetylse_dom"/>
</dbReference>
<keyword evidence="6" id="KW-0156">Chromatin regulator</keyword>
<evidence type="ECO:0000256" key="2">
    <source>
        <dbReference type="ARBA" id="ARBA00007738"/>
    </source>
</evidence>
<feature type="compositionally biased region" description="Basic and acidic residues" evidence="10">
    <location>
        <begin position="98"/>
        <end position="109"/>
    </location>
</feature>
<feature type="region of interest" description="Disordered" evidence="10">
    <location>
        <begin position="1"/>
        <end position="29"/>
    </location>
</feature>
<dbReference type="PANTHER" id="PTHR45364">
    <property type="entry name" value="HISTONE DEACETYLASE 9-RELATED"/>
    <property type="match status" value="1"/>
</dbReference>
<evidence type="ECO:0000259" key="11">
    <source>
        <dbReference type="Pfam" id="PF00850"/>
    </source>
</evidence>
<evidence type="ECO:0000256" key="10">
    <source>
        <dbReference type="SAM" id="MobiDB-lite"/>
    </source>
</evidence>
<reference evidence="12" key="3">
    <citation type="submission" date="2025-09" db="UniProtKB">
        <authorList>
            <consortium name="Ensembl"/>
        </authorList>
    </citation>
    <scope>IDENTIFICATION</scope>
</reference>
<name>A0A8V5H336_MELUD</name>
<feature type="domain" description="Histone deacetylase" evidence="11">
    <location>
        <begin position="277"/>
        <end position="574"/>
    </location>
</feature>
<dbReference type="AlphaFoldDB" id="A0A8V5H336"/>
<keyword evidence="4" id="KW-0678">Repressor</keyword>
<evidence type="ECO:0000256" key="9">
    <source>
        <dbReference type="ARBA" id="ARBA00023242"/>
    </source>
</evidence>
<feature type="compositionally biased region" description="Pro residues" evidence="10">
    <location>
        <begin position="84"/>
        <end position="94"/>
    </location>
</feature>
<keyword evidence="13" id="KW-1185">Reference proteome</keyword>
<accession>A0A8V5H336</accession>
<feature type="compositionally biased region" description="Low complexity" evidence="10">
    <location>
        <begin position="57"/>
        <end position="69"/>
    </location>
</feature>
<feature type="region of interest" description="Disordered" evidence="10">
    <location>
        <begin position="53"/>
        <end position="134"/>
    </location>
</feature>
<keyword evidence="7" id="KW-0805">Transcription regulation</keyword>
<dbReference type="InterPro" id="IPR037138">
    <property type="entry name" value="His_deacetylse_dom_sf"/>
</dbReference>
<dbReference type="Pfam" id="PF00850">
    <property type="entry name" value="Hist_deacetyl"/>
    <property type="match status" value="1"/>
</dbReference>
<evidence type="ECO:0000256" key="8">
    <source>
        <dbReference type="ARBA" id="ARBA00023163"/>
    </source>
</evidence>
<evidence type="ECO:0000256" key="3">
    <source>
        <dbReference type="ARBA" id="ARBA00012111"/>
    </source>
</evidence>
<evidence type="ECO:0000313" key="13">
    <source>
        <dbReference type="Proteomes" id="UP000694405"/>
    </source>
</evidence>
<evidence type="ECO:0000313" key="12">
    <source>
        <dbReference type="Ensembl" id="ENSMUNP00000028969.1"/>
    </source>
</evidence>
<evidence type="ECO:0000256" key="5">
    <source>
        <dbReference type="ARBA" id="ARBA00022801"/>
    </source>
</evidence>
<comment type="subcellular location">
    <subcellularLocation>
        <location evidence="1">Nucleus</location>
    </subcellularLocation>
</comment>
<evidence type="ECO:0000256" key="4">
    <source>
        <dbReference type="ARBA" id="ARBA00022491"/>
    </source>
</evidence>
<reference evidence="12" key="1">
    <citation type="submission" date="2020-03" db="EMBL/GenBank/DDBJ databases">
        <title>Melopsittacus undulatus (budgerigar) genome, bMelUnd1, maternal haplotype with Z.</title>
        <authorList>
            <person name="Gedman G."/>
            <person name="Mountcastle J."/>
            <person name="Haase B."/>
            <person name="Formenti G."/>
            <person name="Wright T."/>
            <person name="Apodaca J."/>
            <person name="Pelan S."/>
            <person name="Chow W."/>
            <person name="Rhie A."/>
            <person name="Howe K."/>
            <person name="Fedrigo O."/>
            <person name="Jarvis E.D."/>
        </authorList>
    </citation>
    <scope>NUCLEOTIDE SEQUENCE [LARGE SCALE GENOMIC DNA]</scope>
</reference>
<dbReference type="EC" id="3.5.1.98" evidence="3"/>
<evidence type="ECO:0000256" key="7">
    <source>
        <dbReference type="ARBA" id="ARBA00023015"/>
    </source>
</evidence>
<dbReference type="PRINTS" id="PR01270">
    <property type="entry name" value="HDASUPER"/>
</dbReference>
<feature type="compositionally biased region" description="Polar residues" evidence="10">
    <location>
        <begin position="73"/>
        <end position="83"/>
    </location>
</feature>
<keyword evidence="9" id="KW-0539">Nucleus</keyword>
<feature type="compositionally biased region" description="Basic and acidic residues" evidence="10">
    <location>
        <begin position="123"/>
        <end position="134"/>
    </location>
</feature>
<keyword evidence="8" id="KW-0804">Transcription</keyword>
<dbReference type="Gene3D" id="3.40.800.20">
    <property type="entry name" value="Histone deacetylase domain"/>
    <property type="match status" value="1"/>
</dbReference>
<dbReference type="Proteomes" id="UP000694405">
    <property type="component" value="Chromosome 17"/>
</dbReference>
<dbReference type="GO" id="GO:0005634">
    <property type="term" value="C:nucleus"/>
    <property type="evidence" value="ECO:0007669"/>
    <property type="project" value="UniProtKB-SubCell"/>
</dbReference>
<dbReference type="SUPFAM" id="SSF52768">
    <property type="entry name" value="Arginase/deacetylase"/>
    <property type="match status" value="1"/>
</dbReference>
<organism evidence="12 13">
    <name type="scientific">Melopsittacus undulatus</name>
    <name type="common">Budgerigar</name>
    <name type="synonym">Psittacus undulatus</name>
    <dbReference type="NCBI Taxonomy" id="13146"/>
    <lineage>
        <taxon>Eukaryota</taxon>
        <taxon>Metazoa</taxon>
        <taxon>Chordata</taxon>
        <taxon>Craniata</taxon>
        <taxon>Vertebrata</taxon>
        <taxon>Euteleostomi</taxon>
        <taxon>Archelosauria</taxon>
        <taxon>Archosauria</taxon>
        <taxon>Dinosauria</taxon>
        <taxon>Saurischia</taxon>
        <taxon>Theropoda</taxon>
        <taxon>Coelurosauria</taxon>
        <taxon>Aves</taxon>
        <taxon>Neognathae</taxon>
        <taxon>Neoaves</taxon>
        <taxon>Telluraves</taxon>
        <taxon>Australaves</taxon>
        <taxon>Psittaciformes</taxon>
        <taxon>Psittaculidae</taxon>
        <taxon>Melopsittacus</taxon>
    </lineage>
</organism>
<feature type="compositionally biased region" description="Gly residues" evidence="10">
    <location>
        <begin position="1"/>
        <end position="15"/>
    </location>
</feature>
<proteinExistence type="inferred from homology"/>
<dbReference type="GO" id="GO:0141221">
    <property type="term" value="F:histone deacetylase activity, hydrolytic mechanism"/>
    <property type="evidence" value="ECO:0007669"/>
    <property type="project" value="UniProtKB-EC"/>
</dbReference>
<dbReference type="Ensembl" id="ENSMUNT00000025903.1">
    <property type="protein sequence ID" value="ENSMUNP00000028969.1"/>
    <property type="gene ID" value="ENSMUNG00000020675.1"/>
</dbReference>
<evidence type="ECO:0000256" key="6">
    <source>
        <dbReference type="ARBA" id="ARBA00022853"/>
    </source>
</evidence>
<evidence type="ECO:0000256" key="1">
    <source>
        <dbReference type="ARBA" id="ARBA00004123"/>
    </source>
</evidence>
<sequence length="641" mass="68772">MRGGCGAVGPDGGQWGAQWGSGSVSPPGAITSTEVKLKLQEFLLSKAKDPVPVPHNHSLPHIPSSWPHHPSLERSSPPQSSIPGTPPSLCPPPMGTCESRDDFPLRKTASEPNLKLRSRLKQKVSERRSSPMMRRREGHVCITHVSHVTCVSRVPSVSSISSSAPGSGPSSPCSSPSAGNGLTGSVPNIPAQVWSRVCHVIHTYMCASHWILMSHWFPMSHPIHVFYGDAHSLGCPGSHWFPISHWIPVSHWLPSPGLVYDTFMLKHQCTCGNSSIHPEHSGRIQSIWSRLQETGLLGRCERIRGRKATLEEIQSVHSEHHTLLYGTSALSRHRLDGKRLMGPIAHKTYAVLPCGGIGVDSDTVWNELHSPSAVRTAVGCLLELVFKVAAGEIRNGFAVIRPPGHHAEESAAMGFCFFNSVAISAKLLQQRLSLSRILIVDWDIHHGNGTQQAFYSDPHVLYISLHRYDDGNFFPGSGAPEEVGSGLGVGGVTVSVVIPVATEFCPELVLVSAGFDAVEGHVTPLGGYHVSANCFGHLTQQLMTLAGGRVVLALEGGHELSSICDASEACVSALLGMELEPLDPKLLQQKPNGNAAAALHRVIQIQSEPWGGLWGCPIAGCVGLPHSGVPLEEPMEAEPPL</sequence>
<keyword evidence="5" id="KW-0378">Hydrolase</keyword>
<reference evidence="12" key="2">
    <citation type="submission" date="2025-08" db="UniProtKB">
        <authorList>
            <consortium name="Ensembl"/>
        </authorList>
    </citation>
    <scope>IDENTIFICATION</scope>
</reference>
<dbReference type="PANTHER" id="PTHR45364:SF12">
    <property type="entry name" value="HISTONE DEACETYLASE"/>
    <property type="match status" value="1"/>
</dbReference>